<gene>
    <name evidence="2" type="ORF">QFI96_016655</name>
</gene>
<dbReference type="Proteomes" id="UP001312893">
    <property type="component" value="Unassembled WGS sequence"/>
</dbReference>
<keyword evidence="3" id="KW-1185">Reference proteome</keyword>
<reference evidence="2 3" key="1">
    <citation type="submission" date="2024-04" db="EMBL/GenBank/DDBJ databases">
        <title>Two novel Raoultella species associated with bleeding cankers of broadleaf hosts, Raoultella scottia sp. nov. and Raoultella lignicola sp. nov.</title>
        <authorList>
            <person name="Brady C.L."/>
        </authorList>
    </citation>
    <scope>NUCLEOTIDE SEQUENCE [LARGE SCALE GENOMIC DNA]</scope>
    <source>
        <strain evidence="2 3">TW_WC1a.1</strain>
    </source>
</reference>
<dbReference type="CDD" id="cd02440">
    <property type="entry name" value="AdoMet_MTases"/>
    <property type="match status" value="1"/>
</dbReference>
<name>A0ABU9FBG8_9ENTR</name>
<evidence type="ECO:0000313" key="3">
    <source>
        <dbReference type="Proteomes" id="UP001312893"/>
    </source>
</evidence>
<dbReference type="RefSeq" id="WP_187042737.1">
    <property type="nucleotide sequence ID" value="NZ_JARXNK020000104.1"/>
</dbReference>
<dbReference type="Pfam" id="PF13649">
    <property type="entry name" value="Methyltransf_25"/>
    <property type="match status" value="1"/>
</dbReference>
<keyword evidence="2" id="KW-0808">Transferase</keyword>
<dbReference type="SUPFAM" id="SSF53335">
    <property type="entry name" value="S-adenosyl-L-methionine-dependent methyltransferases"/>
    <property type="match status" value="1"/>
</dbReference>
<comment type="caution">
    <text evidence="2">The sequence shown here is derived from an EMBL/GenBank/DDBJ whole genome shotgun (WGS) entry which is preliminary data.</text>
</comment>
<proteinExistence type="predicted"/>
<dbReference type="GO" id="GO:0032259">
    <property type="term" value="P:methylation"/>
    <property type="evidence" value="ECO:0007669"/>
    <property type="project" value="UniProtKB-KW"/>
</dbReference>
<evidence type="ECO:0000259" key="1">
    <source>
        <dbReference type="Pfam" id="PF13649"/>
    </source>
</evidence>
<organism evidence="2 3">
    <name type="scientific">Raoultella lignicola</name>
    <dbReference type="NCBI Taxonomy" id="3040939"/>
    <lineage>
        <taxon>Bacteria</taxon>
        <taxon>Pseudomonadati</taxon>
        <taxon>Pseudomonadota</taxon>
        <taxon>Gammaproteobacteria</taxon>
        <taxon>Enterobacterales</taxon>
        <taxon>Enterobacteriaceae</taxon>
        <taxon>Klebsiella/Raoultella group</taxon>
        <taxon>Raoultella</taxon>
    </lineage>
</organism>
<keyword evidence="2" id="KW-0489">Methyltransferase</keyword>
<sequence>MSSNENGTPDHPCAGDIISLYERYADRWAVLRPTSLFEQSWLDAFLAQVRPGGDILDIGCGNGTPIAGYLLRQGFSVSGVDSSAAMIARCRRDYPGQQWQVADMRSLALARRFDGLLAWDSFFHQTRDAQRALFQRFADHANPHAPLMFTSGTSNGEAIGQFEGDALYHASLAPQEYRQLLDTHGFEVLQHVVEDPHCGGRTIWLAVKRP</sequence>
<accession>A0ABU9FBG8</accession>
<dbReference type="InterPro" id="IPR041698">
    <property type="entry name" value="Methyltransf_25"/>
</dbReference>
<evidence type="ECO:0000313" key="2">
    <source>
        <dbReference type="EMBL" id="MEL0553330.1"/>
    </source>
</evidence>
<dbReference type="EMBL" id="JARXNK020000104">
    <property type="protein sequence ID" value="MEL0553330.1"/>
    <property type="molecule type" value="Genomic_DNA"/>
</dbReference>
<dbReference type="Gene3D" id="3.40.50.150">
    <property type="entry name" value="Vaccinia Virus protein VP39"/>
    <property type="match status" value="1"/>
</dbReference>
<protein>
    <submittedName>
        <fullName evidence="2">Methyltransferase domain-containing protein</fullName>
    </submittedName>
</protein>
<feature type="domain" description="Methyltransferase" evidence="1">
    <location>
        <begin position="55"/>
        <end position="143"/>
    </location>
</feature>
<dbReference type="InterPro" id="IPR029063">
    <property type="entry name" value="SAM-dependent_MTases_sf"/>
</dbReference>
<dbReference type="GO" id="GO:0008168">
    <property type="term" value="F:methyltransferase activity"/>
    <property type="evidence" value="ECO:0007669"/>
    <property type="project" value="UniProtKB-KW"/>
</dbReference>